<dbReference type="EMBL" id="JABSWW010000001">
    <property type="protein sequence ID" value="NRT90898.1"/>
    <property type="molecule type" value="Genomic_DNA"/>
</dbReference>
<evidence type="ECO:0000313" key="2">
    <source>
        <dbReference type="EMBL" id="NRT90898.1"/>
    </source>
</evidence>
<evidence type="ECO:0000313" key="3">
    <source>
        <dbReference type="Proteomes" id="UP001193748"/>
    </source>
</evidence>
<dbReference type="RefSeq" id="WP_173711720.1">
    <property type="nucleotide sequence ID" value="NZ_JABSWW010000001.1"/>
</dbReference>
<gene>
    <name evidence="2" type="ORF">B0H41_004577</name>
</gene>
<dbReference type="InterPro" id="IPR015032">
    <property type="entry name" value="ThsB__TIR-like_domain"/>
</dbReference>
<dbReference type="InterPro" id="IPR036490">
    <property type="entry name" value="ThsB_TIR-like_sf"/>
</dbReference>
<comment type="caution">
    <text evidence="2">The sequence shown here is derived from an EMBL/GenBank/DDBJ whole genome shotgun (WGS) entry which is preliminary data.</text>
</comment>
<sequence>MPSLYDYRLFISHAWKYGDDYTRLVNLLDNAKNFSYYNYSAPKEKPLFPVGTPLTNSDIAKKITDKISPSQITIVIAGMYVQYKDWIQYEIDESKRMGKPILGIKPYGNVITPTYVSNNANEIVNWSTDSIVSAIRRLVK</sequence>
<accession>A0AAX0B6R5</accession>
<feature type="domain" description="Thoeris protein ThsB TIR-like" evidence="1">
    <location>
        <begin position="10"/>
        <end position="108"/>
    </location>
</feature>
<dbReference type="SUPFAM" id="SSF52206">
    <property type="entry name" value="Hypothetical protein MTH538"/>
    <property type="match status" value="1"/>
</dbReference>
<proteinExistence type="predicted"/>
<dbReference type="AlphaFoldDB" id="A0AAX0B6R5"/>
<protein>
    <recommendedName>
        <fullName evidence="1">Thoeris protein ThsB TIR-like domain-containing protein</fullName>
    </recommendedName>
</protein>
<name>A0AAX0B6R5_CLOBE</name>
<evidence type="ECO:0000259" key="1">
    <source>
        <dbReference type="Pfam" id="PF08937"/>
    </source>
</evidence>
<dbReference type="Pfam" id="PF08937">
    <property type="entry name" value="ThsB_TIR"/>
    <property type="match status" value="1"/>
</dbReference>
<dbReference type="Proteomes" id="UP001193748">
    <property type="component" value="Unassembled WGS sequence"/>
</dbReference>
<organism evidence="2 3">
    <name type="scientific">Clostridium beijerinckii</name>
    <name type="common">Clostridium MP</name>
    <dbReference type="NCBI Taxonomy" id="1520"/>
    <lineage>
        <taxon>Bacteria</taxon>
        <taxon>Bacillati</taxon>
        <taxon>Bacillota</taxon>
        <taxon>Clostridia</taxon>
        <taxon>Eubacteriales</taxon>
        <taxon>Clostridiaceae</taxon>
        <taxon>Clostridium</taxon>
    </lineage>
</organism>
<dbReference type="Gene3D" id="3.40.50.9200">
    <property type="entry name" value="Hypothetical protein MTH538"/>
    <property type="match status" value="1"/>
</dbReference>
<reference evidence="2" key="2">
    <citation type="journal article" date="2022" name="Nat. Biotechnol.">
        <title>Carbon-negative production of acetone and isopropanol by gas fermentation at industrial pilot scale.</title>
        <authorList>
            <person name="Liew F.E."/>
            <person name="Nogle R."/>
            <person name="Abdalla T."/>
            <person name="Rasor B.J."/>
            <person name="Canter C."/>
            <person name="Jensen R.O."/>
            <person name="Wang L."/>
            <person name="Strutz J."/>
            <person name="Chirania P."/>
            <person name="De Tissera S."/>
            <person name="Mueller A.P."/>
            <person name="Ruan Z."/>
            <person name="Gao A."/>
            <person name="Tran L."/>
            <person name="Engle N.L."/>
            <person name="Bromley J.C."/>
            <person name="Daniell J."/>
            <person name="Conrado R."/>
            <person name="Tschaplinski T.J."/>
            <person name="Giannone R.J."/>
            <person name="Hettich R.L."/>
            <person name="Karim A.S."/>
            <person name="Simpson S.D."/>
            <person name="Brown S.D."/>
            <person name="Leang C."/>
            <person name="Jewett M.C."/>
            <person name="Kopke M."/>
        </authorList>
    </citation>
    <scope>NUCLEOTIDE SEQUENCE</scope>
    <source>
        <strain evidence="2">DJ080</strain>
    </source>
</reference>
<reference evidence="2" key="1">
    <citation type="submission" date="2020-05" db="EMBL/GenBank/DDBJ databases">
        <authorList>
            <person name="Brown S."/>
            <person name="Huntemann M."/>
            <person name="Clum A."/>
            <person name="Spunde A."/>
            <person name="Palaniappan K."/>
            <person name="Ritter S."/>
            <person name="Mikhailova N."/>
            <person name="Chen I.-M."/>
            <person name="Stamatis D."/>
            <person name="Reddy T."/>
            <person name="O'Malley R."/>
            <person name="Daum C."/>
            <person name="Shapiro N."/>
            <person name="Ivanova N."/>
            <person name="Kyrpides N."/>
            <person name="Woyke T."/>
        </authorList>
    </citation>
    <scope>NUCLEOTIDE SEQUENCE</scope>
    <source>
        <strain evidence="2">DJ080</strain>
    </source>
</reference>